<organism evidence="2 3">
    <name type="scientific">Entamoeba nuttalli</name>
    <dbReference type="NCBI Taxonomy" id="412467"/>
    <lineage>
        <taxon>Eukaryota</taxon>
        <taxon>Amoebozoa</taxon>
        <taxon>Evosea</taxon>
        <taxon>Archamoebae</taxon>
        <taxon>Mastigamoebida</taxon>
        <taxon>Entamoebidae</taxon>
        <taxon>Entamoeba</taxon>
    </lineage>
</organism>
<keyword evidence="1" id="KW-0472">Membrane</keyword>
<comment type="caution">
    <text evidence="2">The sequence shown here is derived from an EMBL/GenBank/DDBJ whole genome shotgun (WGS) entry which is preliminary data.</text>
</comment>
<evidence type="ECO:0000256" key="1">
    <source>
        <dbReference type="SAM" id="Phobius"/>
    </source>
</evidence>
<keyword evidence="1" id="KW-0812">Transmembrane</keyword>
<evidence type="ECO:0008006" key="4">
    <source>
        <dbReference type="Google" id="ProtNLM"/>
    </source>
</evidence>
<name>A0ABQ0DQH6_9EUKA</name>
<proteinExistence type="predicted"/>
<evidence type="ECO:0000313" key="2">
    <source>
        <dbReference type="EMBL" id="GAB1225113.1"/>
    </source>
</evidence>
<feature type="transmembrane region" description="Helical" evidence="1">
    <location>
        <begin position="144"/>
        <end position="165"/>
    </location>
</feature>
<protein>
    <recommendedName>
        <fullName evidence="4">Transmembrane protein</fullName>
    </recommendedName>
</protein>
<reference evidence="2 3" key="1">
    <citation type="journal article" date="2019" name="PLoS Negl. Trop. Dis.">
        <title>Whole genome sequencing of Entamoeba nuttalli reveals mammalian host-related molecular signatures and a novel octapeptide-repeat surface protein.</title>
        <authorList>
            <person name="Tanaka M."/>
            <person name="Makiuchi T."/>
            <person name="Komiyama T."/>
            <person name="Shiina T."/>
            <person name="Osaki K."/>
            <person name="Tachibana H."/>
        </authorList>
    </citation>
    <scope>NUCLEOTIDE SEQUENCE [LARGE SCALE GENOMIC DNA]</scope>
    <source>
        <strain evidence="2 3">P19-061405</strain>
    </source>
</reference>
<keyword evidence="1" id="KW-1133">Transmembrane helix</keyword>
<feature type="transmembrane region" description="Helical" evidence="1">
    <location>
        <begin position="118"/>
        <end position="138"/>
    </location>
</feature>
<evidence type="ECO:0000313" key="3">
    <source>
        <dbReference type="Proteomes" id="UP001628156"/>
    </source>
</evidence>
<keyword evidence="3" id="KW-1185">Reference proteome</keyword>
<feature type="transmembrane region" description="Helical" evidence="1">
    <location>
        <begin position="40"/>
        <end position="61"/>
    </location>
</feature>
<dbReference type="EMBL" id="BAAFRS010000242">
    <property type="protein sequence ID" value="GAB1225113.1"/>
    <property type="molecule type" value="Genomic_DNA"/>
</dbReference>
<sequence length="324" mass="37080">MYFSLIQPFSNKINFYPIDTCPFVTQFNFTKVVVFSSVQIIFGLLSPFLQCVLSSLLLLIVSFRHHLHPFYFLFPSTCHTDLSGVLYPSNDVKLSLTLLFHSDEINTVSKIHTFSKKLIKLSLFIMFIVQWISFPLCYITTNYIIFYVTALLYFLLVIFSLYLSFSSPSSQSNPSPSYDVLNQLLPLLTQKRCEYTQLTIYITSQYYSLEYIQPFLQSSHLENNYILVFDQIGDDIVLLSSTPKHHTNNQLNNAIEDAAEAEGITITKSSCYSPSSVLLSHSFETSVITSKNQHSTMNKDESKIKQIVKLINRLVVQVDTIGIE</sequence>
<accession>A0ABQ0DQH6</accession>
<dbReference type="Proteomes" id="UP001628156">
    <property type="component" value="Unassembled WGS sequence"/>
</dbReference>
<gene>
    <name evidence="2" type="ORF">ENUP19_0242G0009</name>
</gene>